<protein>
    <recommendedName>
        <fullName evidence="3">3D domain-containing protein</fullName>
    </recommendedName>
</protein>
<name>A0A250KVR6_9GAMM</name>
<organism evidence="1 2">
    <name type="scientific">Methylocaldum marinum</name>
    <dbReference type="NCBI Taxonomy" id="1432792"/>
    <lineage>
        <taxon>Bacteria</taxon>
        <taxon>Pseudomonadati</taxon>
        <taxon>Pseudomonadota</taxon>
        <taxon>Gammaproteobacteria</taxon>
        <taxon>Methylococcales</taxon>
        <taxon>Methylococcaceae</taxon>
        <taxon>Methylocaldum</taxon>
    </lineage>
</organism>
<sequence>MGMDTYRALLGAFLFFIALDLADPVHAKSLIVTATAYNSIAAQTDSTPHIGACNKSIISSGIRVIAVSPDLVSQGLGCGTKVKIHGLGEFVVLDKMGDKWKRRIDIHMGKKVGKALAWGQRKVRISW</sequence>
<evidence type="ECO:0000313" key="2">
    <source>
        <dbReference type="Proteomes" id="UP000266313"/>
    </source>
</evidence>
<proteinExistence type="predicted"/>
<reference evidence="1 2" key="1">
    <citation type="submission" date="2016-12" db="EMBL/GenBank/DDBJ databases">
        <title>Genome sequencing of Methylocaldum marinum.</title>
        <authorList>
            <person name="Takeuchi M."/>
            <person name="Kamagata Y."/>
            <person name="Hiraoka S."/>
            <person name="Oshima K."/>
            <person name="Hattori M."/>
            <person name="Iwasaki W."/>
        </authorList>
    </citation>
    <scope>NUCLEOTIDE SEQUENCE [LARGE SCALE GENOMIC DNA]</scope>
    <source>
        <strain evidence="1 2">S8</strain>
    </source>
</reference>
<keyword evidence="2" id="KW-1185">Reference proteome</keyword>
<evidence type="ECO:0000313" key="1">
    <source>
        <dbReference type="EMBL" id="BBA35682.1"/>
    </source>
</evidence>
<dbReference type="KEGG" id="mmai:sS8_3745"/>
<dbReference type="AlphaFoldDB" id="A0A250KVR6"/>
<dbReference type="SUPFAM" id="SSF50685">
    <property type="entry name" value="Barwin-like endoglucanases"/>
    <property type="match status" value="1"/>
</dbReference>
<evidence type="ECO:0008006" key="3">
    <source>
        <dbReference type="Google" id="ProtNLM"/>
    </source>
</evidence>
<dbReference type="EMBL" id="AP017928">
    <property type="protein sequence ID" value="BBA35682.1"/>
    <property type="molecule type" value="Genomic_DNA"/>
</dbReference>
<dbReference type="InterPro" id="IPR036908">
    <property type="entry name" value="RlpA-like_sf"/>
</dbReference>
<gene>
    <name evidence="1" type="ORF">sS8_3745</name>
</gene>
<dbReference type="CDD" id="cd22784">
    <property type="entry name" value="DPBB_MltA_YuiC-like"/>
    <property type="match status" value="1"/>
</dbReference>
<accession>A0A250KVR6</accession>
<dbReference type="Proteomes" id="UP000266313">
    <property type="component" value="Chromosome"/>
</dbReference>